<dbReference type="Proteomes" id="UP000824037">
    <property type="component" value="Unassembled WGS sequence"/>
</dbReference>
<keyword evidence="1" id="KW-0378">Hydrolase</keyword>
<protein>
    <recommendedName>
        <fullName evidence="4">Beta-hexosaminidase bacterial type N-terminal domain-containing protein</fullName>
    </recommendedName>
</protein>
<reference evidence="2" key="1">
    <citation type="journal article" date="2021" name="PeerJ">
        <title>Extensive microbial diversity within the chicken gut microbiome revealed by metagenomics and culture.</title>
        <authorList>
            <person name="Gilroy R."/>
            <person name="Ravi A."/>
            <person name="Getino M."/>
            <person name="Pursley I."/>
            <person name="Horton D.L."/>
            <person name="Alikhan N.F."/>
            <person name="Baker D."/>
            <person name="Gharbi K."/>
            <person name="Hall N."/>
            <person name="Watson M."/>
            <person name="Adriaenssens E.M."/>
            <person name="Foster-Nyarko E."/>
            <person name="Jarju S."/>
            <person name="Secka A."/>
            <person name="Antonio M."/>
            <person name="Oren A."/>
            <person name="Chaudhuri R.R."/>
            <person name="La Ragione R."/>
            <person name="Hildebrand F."/>
            <person name="Pallen M.J."/>
        </authorList>
    </citation>
    <scope>NUCLEOTIDE SEQUENCE</scope>
    <source>
        <strain evidence="2">ChiGjej4B4-7305</strain>
    </source>
</reference>
<evidence type="ECO:0008006" key="4">
    <source>
        <dbReference type="Google" id="ProtNLM"/>
    </source>
</evidence>
<evidence type="ECO:0000313" key="2">
    <source>
        <dbReference type="EMBL" id="HIZ35859.1"/>
    </source>
</evidence>
<dbReference type="GO" id="GO:0005975">
    <property type="term" value="P:carbohydrate metabolic process"/>
    <property type="evidence" value="ECO:0007669"/>
    <property type="project" value="UniProtKB-ARBA"/>
</dbReference>
<name>A0A9D2J4Z5_9MICO</name>
<comment type="caution">
    <text evidence="2">The sequence shown here is derived from an EMBL/GenBank/DDBJ whole genome shotgun (WGS) entry which is preliminary data.</text>
</comment>
<dbReference type="Gene3D" id="3.30.379.10">
    <property type="entry name" value="Chitobiase/beta-hexosaminidase domain 2-like"/>
    <property type="match status" value="1"/>
</dbReference>
<dbReference type="SUPFAM" id="SSF55545">
    <property type="entry name" value="beta-N-acetylhexosaminidase-like domain"/>
    <property type="match status" value="1"/>
</dbReference>
<proteinExistence type="predicted"/>
<evidence type="ECO:0000313" key="3">
    <source>
        <dbReference type="Proteomes" id="UP000824037"/>
    </source>
</evidence>
<reference evidence="2" key="2">
    <citation type="submission" date="2021-04" db="EMBL/GenBank/DDBJ databases">
        <authorList>
            <person name="Gilroy R."/>
        </authorList>
    </citation>
    <scope>NUCLEOTIDE SEQUENCE</scope>
    <source>
        <strain evidence="2">ChiGjej4B4-7305</strain>
    </source>
</reference>
<dbReference type="InterPro" id="IPR029018">
    <property type="entry name" value="Hex-like_dom2"/>
</dbReference>
<dbReference type="EMBL" id="DXBY01000149">
    <property type="protein sequence ID" value="HIZ35859.1"/>
    <property type="molecule type" value="Genomic_DNA"/>
</dbReference>
<dbReference type="GO" id="GO:0016787">
    <property type="term" value="F:hydrolase activity"/>
    <property type="evidence" value="ECO:0007669"/>
    <property type="project" value="UniProtKB-KW"/>
</dbReference>
<organism evidence="2 3">
    <name type="scientific">Candidatus Ruania gallistercoris</name>
    <dbReference type="NCBI Taxonomy" id="2838746"/>
    <lineage>
        <taxon>Bacteria</taxon>
        <taxon>Bacillati</taxon>
        <taxon>Actinomycetota</taxon>
        <taxon>Actinomycetes</taxon>
        <taxon>Micrococcales</taxon>
        <taxon>Ruaniaceae</taxon>
        <taxon>Ruania</taxon>
    </lineage>
</organism>
<dbReference type="AlphaFoldDB" id="A0A9D2J4Z5"/>
<sequence length="915" mass="101634">MSVPTVHTIAVAEDAGPATRYGLDLLTAAFEETGLLLQGKARELGRQIDRPGDDGSVLVVLGVRTTPAIAELERQEWLLYTRGEPGPNGYCVTMIPGRVVVVTGADDAGVLYGCQELARMVREHGQIPRDLDRAETPDLEWRGPAIGLQLTEVEPPRQVYEYPITPDRFPWFYDRDLWLELLDTLLEQRANVIYLWSGHPFASFVQLAEFPEALEVTEDELAANRAVLAWLVEEAGRRGIRLLLMFYNIHIPLPFAEHHQIPLHQPRPTELTSRYTTATLAAFVADFPEVGLYVCLGEVLQGDLYGVEWFTETILPGVEEGLRATGAAPPPILLRAHSLDPQPVIEATGERYPALHTEAKYNGESLTTWTPRGKWQKLHRYLASLGGTHVVNIHILADLEPFRYGAVTFIQRSVSAIRHRLGGRGLHLYPLFYWEWPLSPDRAEPRLRQVDRDWLWFAAWHRYAWKADRDHDAEREYWTRRLAEQFGTEAAGAAALETYEAMGQVAPQLVRRLGITEGNRQTLSLGMTLGQLTNPRRYRAFADLWESHAPAGERLEQFAATEAAGEVHVGETPLDVVDAARHFATKALAAVTAGQASVRTNEAEYQRLHSDARAIALIADFYDLRVRAAVEILRARCAHEGDYLAILPRLHTAIDLVERSVAVYRELAALTEVTYRYANSMQTPQRKVPFPNGKEYGHWRQCLPEYEGELDNLRANADLLAAGQLPPALVRREQASEPFDEIELTLHSEGAEKFHVAEGAALFAGGAGTVRVCAAEVDGLTGVRFDKATAVAGAVTVDFSLAEAGHLLVGYFAGSGPEWLKVPDLETNTHADDRGGLTPVLVTGLSVDWHPTVDVHAFRYEAGRHTFAPGTGAYVILGAVPDGQQFTGRVVQPLEEGTDTFDWLYEDPRPAATRS</sequence>
<evidence type="ECO:0000256" key="1">
    <source>
        <dbReference type="ARBA" id="ARBA00022801"/>
    </source>
</evidence>
<accession>A0A9D2J4Z5</accession>
<gene>
    <name evidence="2" type="ORF">H9815_08780</name>
</gene>